<name>A0A8F2W1Q3_CANAR</name>
<dbReference type="InterPro" id="IPR036236">
    <property type="entry name" value="Znf_C2H2_sf"/>
</dbReference>
<dbReference type="SMART" id="SM00355">
    <property type="entry name" value="ZnF_C2H2"/>
    <property type="match status" value="3"/>
</dbReference>
<organism evidence="4">
    <name type="scientific">Candidozyma auris</name>
    <name type="common">Yeast</name>
    <name type="synonym">Candida auris</name>
    <dbReference type="NCBI Taxonomy" id="498019"/>
    <lineage>
        <taxon>Eukaryota</taxon>
        <taxon>Fungi</taxon>
        <taxon>Dikarya</taxon>
        <taxon>Ascomycota</taxon>
        <taxon>Saccharomycotina</taxon>
        <taxon>Pichiomycetes</taxon>
        <taxon>Metschnikowiaceae</taxon>
        <taxon>Candidozyma</taxon>
    </lineage>
</organism>
<accession>A0A8F2W1Q3</accession>
<feature type="region of interest" description="Disordered" evidence="2">
    <location>
        <begin position="109"/>
        <end position="141"/>
    </location>
</feature>
<dbReference type="InterPro" id="IPR013087">
    <property type="entry name" value="Znf_C2H2_type"/>
</dbReference>
<dbReference type="EMBL" id="CP076750">
    <property type="protein sequence ID" value="QWW23320.1"/>
    <property type="molecule type" value="Genomic_DNA"/>
</dbReference>
<evidence type="ECO:0000259" key="3">
    <source>
        <dbReference type="PROSITE" id="PS50157"/>
    </source>
</evidence>
<evidence type="ECO:0000256" key="1">
    <source>
        <dbReference type="PROSITE-ProRule" id="PRU00042"/>
    </source>
</evidence>
<keyword evidence="1" id="KW-0862">Zinc</keyword>
<protein>
    <recommendedName>
        <fullName evidence="3">C2H2-type domain-containing protein</fullName>
    </recommendedName>
</protein>
<sequence>MSNACRLPSIRSLSLDLPLPGHQDPHISNPDIGGGNQHVSFTTVHPSYGPLNYAPGGLLSYATIPHGTGLGSTLGNPGAIPSSGITSSQGSVSKYNHEYNHMEIRLQDSQHPNPIPQSASSAYSFSTNAPSRSPSSVASFTGGTQFENELEHSSSLIASGAPVSAHTPVQPANEKTEHSSELETLEANSSSSSPKSPKDGSWKPRRKRQCPECHLYFSNLATHKSTHLKPTSRPHLCKLCHRGFARPNDLFRHFKCHWKEIGVDKGQFRCPFKNKSLNSQEDHCCHTSGIFSRCDTYKNHLKAIHFQYPSGTKKSQRNNVSGSCRLCKKQFATVDDWIQNHIDAHECPFATH</sequence>
<dbReference type="Gene3D" id="3.30.160.60">
    <property type="entry name" value="Classic Zinc Finger"/>
    <property type="match status" value="1"/>
</dbReference>
<feature type="domain" description="C2H2-type" evidence="3">
    <location>
        <begin position="235"/>
        <end position="262"/>
    </location>
</feature>
<dbReference type="AlphaFoldDB" id="A0A8F2W1Q3"/>
<feature type="region of interest" description="Disordered" evidence="2">
    <location>
        <begin position="161"/>
        <end position="206"/>
    </location>
</feature>
<keyword evidence="1" id="KW-0863">Zinc-finger</keyword>
<dbReference type="PROSITE" id="PS00028">
    <property type="entry name" value="ZINC_FINGER_C2H2_1"/>
    <property type="match status" value="1"/>
</dbReference>
<gene>
    <name evidence="4" type="ORF">CA7LBN_002121</name>
</gene>
<reference evidence="4" key="1">
    <citation type="submission" date="2021-06" db="EMBL/GenBank/DDBJ databases">
        <title>Candida auris outbreak in lebanese hospital.</title>
        <authorList>
            <person name="Finianos M."/>
        </authorList>
    </citation>
    <scope>NUCLEOTIDE SEQUENCE</scope>
    <source>
        <strain evidence="4">CA7LBN</strain>
    </source>
</reference>
<dbReference type="SUPFAM" id="SSF57667">
    <property type="entry name" value="beta-beta-alpha zinc fingers"/>
    <property type="match status" value="1"/>
</dbReference>
<dbReference type="GO" id="GO:0008270">
    <property type="term" value="F:zinc ion binding"/>
    <property type="evidence" value="ECO:0007669"/>
    <property type="project" value="UniProtKB-KW"/>
</dbReference>
<dbReference type="PROSITE" id="PS50157">
    <property type="entry name" value="ZINC_FINGER_C2H2_2"/>
    <property type="match status" value="1"/>
</dbReference>
<proteinExistence type="predicted"/>
<evidence type="ECO:0000256" key="2">
    <source>
        <dbReference type="SAM" id="MobiDB-lite"/>
    </source>
</evidence>
<keyword evidence="1" id="KW-0479">Metal-binding</keyword>
<evidence type="ECO:0000313" key="4">
    <source>
        <dbReference type="EMBL" id="QWW23320.1"/>
    </source>
</evidence>
<dbReference type="Proteomes" id="UP000825438">
    <property type="component" value="Chromosome II"/>
</dbReference>